<name>A0A9P1ING1_9PELO</name>
<feature type="signal peptide" evidence="1">
    <location>
        <begin position="1"/>
        <end position="20"/>
    </location>
</feature>
<feature type="chain" id="PRO_5040136609" evidence="1">
    <location>
        <begin position="21"/>
        <end position="380"/>
    </location>
</feature>
<proteinExistence type="predicted"/>
<organism evidence="2 3">
    <name type="scientific">Caenorhabditis angaria</name>
    <dbReference type="NCBI Taxonomy" id="860376"/>
    <lineage>
        <taxon>Eukaryota</taxon>
        <taxon>Metazoa</taxon>
        <taxon>Ecdysozoa</taxon>
        <taxon>Nematoda</taxon>
        <taxon>Chromadorea</taxon>
        <taxon>Rhabditida</taxon>
        <taxon>Rhabditina</taxon>
        <taxon>Rhabditomorpha</taxon>
        <taxon>Rhabditoidea</taxon>
        <taxon>Rhabditidae</taxon>
        <taxon>Peloderinae</taxon>
        <taxon>Caenorhabditis</taxon>
    </lineage>
</organism>
<evidence type="ECO:0000256" key="1">
    <source>
        <dbReference type="SAM" id="SignalP"/>
    </source>
</evidence>
<comment type="caution">
    <text evidence="2">The sequence shown here is derived from an EMBL/GenBank/DDBJ whole genome shotgun (WGS) entry which is preliminary data.</text>
</comment>
<dbReference type="AlphaFoldDB" id="A0A9P1ING1"/>
<accession>A0A9P1ING1</accession>
<evidence type="ECO:0000313" key="2">
    <source>
        <dbReference type="EMBL" id="CAI5447276.1"/>
    </source>
</evidence>
<dbReference type="EMBL" id="CANHGI010000004">
    <property type="protein sequence ID" value="CAI5447276.1"/>
    <property type="molecule type" value="Genomic_DNA"/>
</dbReference>
<dbReference type="PANTHER" id="PTHR36520">
    <property type="entry name" value="PROTEIN CBG13000-RELATED"/>
    <property type="match status" value="1"/>
</dbReference>
<protein>
    <submittedName>
        <fullName evidence="2">Uncharacterized protein</fullName>
    </submittedName>
</protein>
<sequence length="380" mass="45056">MRNHLLFIFILYLNINSVQSDKYDLQNRGDENLEAEEEEEDEQSTDKRSKSMYEFLYKRMNQDVVKKKPFKPNIYMIPGPQDPLPGRSHMGDYFPVFPFQNQYSGGLDLDPSPARHIGGDLNLAIPSWGILDLYGRYNNRIRDTTTKIGYMNHPVNMMDLEKEDLVKLMSDPSMLQNRNAQPTLPIGKFGRQYVPMSCKPPMCNPYHMNFGMGLDHDWGGWDGIDGDIDVPLPISKGVAYRFPFSGNFYTARDNMTVHYGQNLSPIEPFSSLFDYQKHRDPALRIPRKWDKRSVKEYPEEQIRKYKERFVEKNARRKYKIRSQIPQNFYTPIPLPNVRQMYPIVRQESQFYYYSSQFPFGHAQYFERPVRRRRPYIIYHY</sequence>
<dbReference type="Proteomes" id="UP001152747">
    <property type="component" value="Unassembled WGS sequence"/>
</dbReference>
<keyword evidence="3" id="KW-1185">Reference proteome</keyword>
<dbReference type="PANTHER" id="PTHR36520:SF2">
    <property type="entry name" value="CONSERVED SECRETED PROTEIN"/>
    <property type="match status" value="1"/>
</dbReference>
<reference evidence="2" key="1">
    <citation type="submission" date="2022-11" db="EMBL/GenBank/DDBJ databases">
        <authorList>
            <person name="Kikuchi T."/>
        </authorList>
    </citation>
    <scope>NUCLEOTIDE SEQUENCE</scope>
    <source>
        <strain evidence="2">PS1010</strain>
    </source>
</reference>
<evidence type="ECO:0000313" key="3">
    <source>
        <dbReference type="Proteomes" id="UP001152747"/>
    </source>
</evidence>
<keyword evidence="1" id="KW-0732">Signal</keyword>
<dbReference type="OrthoDB" id="5794824at2759"/>
<gene>
    <name evidence="2" type="ORF">CAMP_LOCUS9913</name>
</gene>